<dbReference type="SMART" id="SM00644">
    <property type="entry name" value="Ami_2"/>
    <property type="match status" value="1"/>
</dbReference>
<feature type="region of interest" description="Disordered" evidence="2">
    <location>
        <begin position="110"/>
        <end position="136"/>
    </location>
</feature>
<evidence type="ECO:0000256" key="1">
    <source>
        <dbReference type="ARBA" id="ARBA00007553"/>
    </source>
</evidence>
<dbReference type="PANTHER" id="PTHR11022:SF41">
    <property type="entry name" value="PEPTIDOGLYCAN-RECOGNITION PROTEIN LC-RELATED"/>
    <property type="match status" value="1"/>
</dbReference>
<dbReference type="KEGG" id="whr:OG579_11420"/>
<dbReference type="PANTHER" id="PTHR11022">
    <property type="entry name" value="PEPTIDOGLYCAN RECOGNITION PROTEIN"/>
    <property type="match status" value="1"/>
</dbReference>
<dbReference type="InterPro" id="IPR013207">
    <property type="entry name" value="LGFP"/>
</dbReference>
<dbReference type="InterPro" id="IPR006619">
    <property type="entry name" value="PGRP_domain_met/bac"/>
</dbReference>
<dbReference type="GO" id="GO:0009253">
    <property type="term" value="P:peptidoglycan catabolic process"/>
    <property type="evidence" value="ECO:0007669"/>
    <property type="project" value="InterPro"/>
</dbReference>
<dbReference type="AlphaFoldDB" id="A0AAU4JX55"/>
<reference evidence="5 6" key="1">
    <citation type="submission" date="2022-10" db="EMBL/GenBank/DDBJ databases">
        <title>The complete genomes of actinobacterial strains from the NBC collection.</title>
        <authorList>
            <person name="Joergensen T.S."/>
            <person name="Alvarez Arevalo M."/>
            <person name="Sterndorff E.B."/>
            <person name="Faurdal D."/>
            <person name="Vuksanovic O."/>
            <person name="Mourched A.-S."/>
            <person name="Charusanti P."/>
            <person name="Shaw S."/>
            <person name="Blin K."/>
            <person name="Weber T."/>
        </authorList>
    </citation>
    <scope>NUCLEOTIDE SEQUENCE [LARGE SCALE GENOMIC DNA]</scope>
    <source>
        <strain evidence="5 6">NBC_00319</strain>
    </source>
</reference>
<protein>
    <submittedName>
        <fullName evidence="5">N-acetylmuramoyl-L-alanine amidase</fullName>
        <ecNumber evidence="5">3.5.1.28</ecNumber>
    </submittedName>
</protein>
<dbReference type="Pfam" id="PF01510">
    <property type="entry name" value="Amidase_2"/>
    <property type="match status" value="1"/>
</dbReference>
<dbReference type="GO" id="GO:0008745">
    <property type="term" value="F:N-acetylmuramoyl-L-alanine amidase activity"/>
    <property type="evidence" value="ECO:0007669"/>
    <property type="project" value="UniProtKB-EC"/>
</dbReference>
<name>A0AAU4JX55_9NOCA</name>
<feature type="compositionally biased region" description="Low complexity" evidence="2">
    <location>
        <begin position="281"/>
        <end position="300"/>
    </location>
</feature>
<proteinExistence type="inferred from homology"/>
<dbReference type="CDD" id="cd06583">
    <property type="entry name" value="PGRP"/>
    <property type="match status" value="1"/>
</dbReference>
<accession>A0AAU4JX55</accession>
<feature type="domain" description="Peptidoglycan recognition protein family" evidence="4">
    <location>
        <begin position="344"/>
        <end position="492"/>
    </location>
</feature>
<dbReference type="InterPro" id="IPR015510">
    <property type="entry name" value="PGRP"/>
</dbReference>
<comment type="similarity">
    <text evidence="1">Belongs to the N-acetylmuramoyl-L-alanine amidase 2 family.</text>
</comment>
<dbReference type="EC" id="3.5.1.28" evidence="5"/>
<sequence>MRYRRSRPSIVVATVAAVVVASPVIAVIGGSAPENATDQRRPTLAAEATTISQVGLNTVPTIVLDLVRSGLAAAGVTLPPIDLSSIPLPDLSKVIPSGVLPPGLLPSDLLPTGAAPSGSSTTAPAPTTDPRTPVSADVPAGAVVKEISRDRPFSMIGLTWDDLKPAANAPQAATAAAEQALAQTTAFIRAQKSDGSWGPWLSADPADGGPRAGGKGSTAGTEPIWVGVTKAVQVAVTRAGVATPAVPGAPENPASADKPEMTVAPGEIAPRAFTVPRSPVAGDPMAPAAGTTTATGPAPVTGPSTPSVLENVVSTLKAALIDPGTPGGSGGALGLPTVLPGQQPPIITRAQWGADESKRCDQPTYDPTLKAAVVHHSAGNNDYTPEQSAEIVRGIYAYHAQTLGWCDIGYNALVDKYGQIFEGAFGGLDRNVQGTHTGGFNQGTVGVAMLGNYNDVAPTPELIRSVGSYLGWRLKLAGLDPKGTSALTSIGFDTAKYGAGQTTSLPMISGHRDYDNTECPGTLGYAALPQIREVAAGNLAAAGTTAPTATTPSTSTPTDATPAPTSPTTAPGETTTLGGVATQVLSATDPGAIAQKWLSMGGATGALGAPTSAELTTPNGLAKYVDFTNGKIYWSPQTGAQVVQGAIAKAWGAAGYEKSALGLPTGSEDSAISGIITQAFQFGSLVFNKSSGVVVQVIKAFIDEFTRSLGNQMNGASAPAPVPSTGPAN</sequence>
<dbReference type="GO" id="GO:0008270">
    <property type="term" value="F:zinc ion binding"/>
    <property type="evidence" value="ECO:0007669"/>
    <property type="project" value="InterPro"/>
</dbReference>
<evidence type="ECO:0000256" key="2">
    <source>
        <dbReference type="SAM" id="MobiDB-lite"/>
    </source>
</evidence>
<keyword evidence="5" id="KW-0378">Hydrolase</keyword>
<dbReference type="RefSeq" id="WP_328856027.1">
    <property type="nucleotide sequence ID" value="NZ_CP108021.1"/>
</dbReference>
<dbReference type="InterPro" id="IPR036505">
    <property type="entry name" value="Amidase/PGRP_sf"/>
</dbReference>
<keyword evidence="6" id="KW-1185">Reference proteome</keyword>
<evidence type="ECO:0000313" key="6">
    <source>
        <dbReference type="Proteomes" id="UP001432128"/>
    </source>
</evidence>
<dbReference type="Gene3D" id="3.40.80.10">
    <property type="entry name" value="Peptidoglycan recognition protein-like"/>
    <property type="match status" value="1"/>
</dbReference>
<evidence type="ECO:0000259" key="3">
    <source>
        <dbReference type="SMART" id="SM00644"/>
    </source>
</evidence>
<feature type="region of interest" description="Disordered" evidence="2">
    <location>
        <begin position="193"/>
        <end position="221"/>
    </location>
</feature>
<dbReference type="EMBL" id="CP108021">
    <property type="protein sequence ID" value="WUM18365.1"/>
    <property type="molecule type" value="Genomic_DNA"/>
</dbReference>
<feature type="region of interest" description="Disordered" evidence="2">
    <location>
        <begin position="280"/>
        <end position="300"/>
    </location>
</feature>
<dbReference type="SUPFAM" id="SSF55846">
    <property type="entry name" value="N-acetylmuramoyl-L-alanine amidase-like"/>
    <property type="match status" value="1"/>
</dbReference>
<evidence type="ECO:0000313" key="5">
    <source>
        <dbReference type="EMBL" id="WUM18365.1"/>
    </source>
</evidence>
<gene>
    <name evidence="5" type="ORF">OG579_11420</name>
</gene>
<feature type="compositionally biased region" description="Low complexity" evidence="2">
    <location>
        <begin position="110"/>
        <end position="133"/>
    </location>
</feature>
<dbReference type="Proteomes" id="UP001432128">
    <property type="component" value="Chromosome"/>
</dbReference>
<feature type="region of interest" description="Disordered" evidence="2">
    <location>
        <begin position="542"/>
        <end position="576"/>
    </location>
</feature>
<organism evidence="5 6">
    <name type="scientific">Williamsia herbipolensis</name>
    <dbReference type="NCBI Taxonomy" id="1603258"/>
    <lineage>
        <taxon>Bacteria</taxon>
        <taxon>Bacillati</taxon>
        <taxon>Actinomycetota</taxon>
        <taxon>Actinomycetes</taxon>
        <taxon>Mycobacteriales</taxon>
        <taxon>Nocardiaceae</taxon>
        <taxon>Williamsia</taxon>
    </lineage>
</organism>
<evidence type="ECO:0000259" key="4">
    <source>
        <dbReference type="SMART" id="SM00701"/>
    </source>
</evidence>
<dbReference type="InterPro" id="IPR002502">
    <property type="entry name" value="Amidase_domain"/>
</dbReference>
<feature type="domain" description="N-acetylmuramoyl-L-alanine amidase" evidence="3">
    <location>
        <begin position="357"/>
        <end position="521"/>
    </location>
</feature>
<dbReference type="Pfam" id="PF08310">
    <property type="entry name" value="LGFP"/>
    <property type="match status" value="1"/>
</dbReference>
<dbReference type="SMART" id="SM00701">
    <property type="entry name" value="PGRP"/>
    <property type="match status" value="1"/>
</dbReference>